<evidence type="ECO:0000313" key="1">
    <source>
        <dbReference type="EMBL" id="KAL2285802.1"/>
    </source>
</evidence>
<gene>
    <name evidence="1" type="ORF">FJTKL_07521</name>
</gene>
<reference evidence="1 2" key="1">
    <citation type="submission" date="2024-03" db="EMBL/GenBank/DDBJ databases">
        <title>A high-quality draft genome sequence of Diaporthe vaccinii, a causative agent of upright dieback and viscid rot disease in cranberry plants.</title>
        <authorList>
            <person name="Sarrasin M."/>
            <person name="Lang B.F."/>
            <person name="Burger G."/>
        </authorList>
    </citation>
    <scope>NUCLEOTIDE SEQUENCE [LARGE SCALE GENOMIC DNA]</scope>
    <source>
        <strain evidence="1 2">IS7</strain>
    </source>
</reference>
<keyword evidence="2" id="KW-1185">Reference proteome</keyword>
<sequence>MAWRVLSGRLSVCWSRAPCIAVSNPRTVTVASPAVWVTVKLSHTTNGDATGYLTKSLTTFSFSFLFLPEHILGSLASRVTPCIRHLNNHDHKRRAK</sequence>
<dbReference type="EMBL" id="JBAWTH010000028">
    <property type="protein sequence ID" value="KAL2285802.1"/>
    <property type="molecule type" value="Genomic_DNA"/>
</dbReference>
<name>A0ABR4ETM7_9PEZI</name>
<organism evidence="1 2">
    <name type="scientific">Diaporthe vaccinii</name>
    <dbReference type="NCBI Taxonomy" id="105482"/>
    <lineage>
        <taxon>Eukaryota</taxon>
        <taxon>Fungi</taxon>
        <taxon>Dikarya</taxon>
        <taxon>Ascomycota</taxon>
        <taxon>Pezizomycotina</taxon>
        <taxon>Sordariomycetes</taxon>
        <taxon>Sordariomycetidae</taxon>
        <taxon>Diaporthales</taxon>
        <taxon>Diaporthaceae</taxon>
        <taxon>Diaporthe</taxon>
        <taxon>Diaporthe eres species complex</taxon>
    </lineage>
</organism>
<evidence type="ECO:0000313" key="2">
    <source>
        <dbReference type="Proteomes" id="UP001600888"/>
    </source>
</evidence>
<comment type="caution">
    <text evidence="1">The sequence shown here is derived from an EMBL/GenBank/DDBJ whole genome shotgun (WGS) entry which is preliminary data.</text>
</comment>
<protein>
    <recommendedName>
        <fullName evidence="3">Secreted protein</fullName>
    </recommendedName>
</protein>
<dbReference type="Proteomes" id="UP001600888">
    <property type="component" value="Unassembled WGS sequence"/>
</dbReference>
<evidence type="ECO:0008006" key="3">
    <source>
        <dbReference type="Google" id="ProtNLM"/>
    </source>
</evidence>
<proteinExistence type="predicted"/>
<accession>A0ABR4ETM7</accession>